<keyword evidence="1 3" id="KW-1133">Transmembrane helix</keyword>
<dbReference type="PANTHER" id="PTHR12064:SF94">
    <property type="entry name" value="UNEXTENDED PROTEIN"/>
    <property type="match status" value="1"/>
</dbReference>
<accession>A0A422Q912</accession>
<keyword evidence="1 3" id="KW-0472">Membrane</keyword>
<dbReference type="GO" id="GO:0016020">
    <property type="term" value="C:membrane"/>
    <property type="evidence" value="ECO:0007669"/>
    <property type="project" value="UniProtKB-UniRule"/>
</dbReference>
<dbReference type="AlphaFoldDB" id="A0A422Q912"/>
<dbReference type="Pfam" id="PF01595">
    <property type="entry name" value="CNNM"/>
    <property type="match status" value="1"/>
</dbReference>
<gene>
    <name evidence="7" type="ORF">Tco025E_01180</name>
</gene>
<dbReference type="InterPro" id="IPR002550">
    <property type="entry name" value="CNNM"/>
</dbReference>
<dbReference type="InterPro" id="IPR018490">
    <property type="entry name" value="cNMP-bd_dom_sf"/>
</dbReference>
<dbReference type="PROSITE" id="PS50042">
    <property type="entry name" value="CNMP_BINDING_3"/>
    <property type="match status" value="1"/>
</dbReference>
<feature type="transmembrane region" description="Helical" evidence="3">
    <location>
        <begin position="43"/>
        <end position="70"/>
    </location>
</feature>
<evidence type="ECO:0000256" key="2">
    <source>
        <dbReference type="SAM" id="MobiDB-lite"/>
    </source>
</evidence>
<feature type="region of interest" description="Disordered" evidence="2">
    <location>
        <begin position="433"/>
        <end position="457"/>
    </location>
</feature>
<organism evidence="7 8">
    <name type="scientific">Trypanosoma conorhini</name>
    <dbReference type="NCBI Taxonomy" id="83891"/>
    <lineage>
        <taxon>Eukaryota</taxon>
        <taxon>Discoba</taxon>
        <taxon>Euglenozoa</taxon>
        <taxon>Kinetoplastea</taxon>
        <taxon>Metakinetoplastina</taxon>
        <taxon>Trypanosomatida</taxon>
        <taxon>Trypanosomatidae</taxon>
        <taxon>Trypanosoma</taxon>
    </lineage>
</organism>
<dbReference type="EMBL" id="MKKU01000041">
    <property type="protein sequence ID" value="RNF26458.1"/>
    <property type="molecule type" value="Genomic_DNA"/>
</dbReference>
<proteinExistence type="predicted"/>
<dbReference type="OrthoDB" id="5353557at2759"/>
<feature type="transmembrane region" description="Helical" evidence="3">
    <location>
        <begin position="161"/>
        <end position="183"/>
    </location>
</feature>
<dbReference type="Gene3D" id="3.10.580.10">
    <property type="entry name" value="CBS-domain"/>
    <property type="match status" value="1"/>
</dbReference>
<evidence type="ECO:0000259" key="5">
    <source>
        <dbReference type="PROSITE" id="PS50042"/>
    </source>
</evidence>
<evidence type="ECO:0008006" key="9">
    <source>
        <dbReference type="Google" id="ProtNLM"/>
    </source>
</evidence>
<evidence type="ECO:0000256" key="1">
    <source>
        <dbReference type="PROSITE-ProRule" id="PRU01193"/>
    </source>
</evidence>
<dbReference type="InterPro" id="IPR000595">
    <property type="entry name" value="cNMP-bd_dom"/>
</dbReference>
<dbReference type="SUPFAM" id="SSF54631">
    <property type="entry name" value="CBS-domain pair"/>
    <property type="match status" value="1"/>
</dbReference>
<keyword evidence="8" id="KW-1185">Reference proteome</keyword>
<evidence type="ECO:0000256" key="4">
    <source>
        <dbReference type="SAM" id="SignalP"/>
    </source>
</evidence>
<feature type="transmembrane region" description="Helical" evidence="3">
    <location>
        <begin position="105"/>
        <end position="128"/>
    </location>
</feature>
<name>A0A422Q912_9TRYP</name>
<dbReference type="GO" id="GO:0010960">
    <property type="term" value="P:magnesium ion homeostasis"/>
    <property type="evidence" value="ECO:0007669"/>
    <property type="project" value="InterPro"/>
</dbReference>
<dbReference type="SUPFAM" id="SSF51206">
    <property type="entry name" value="cAMP-binding domain-like"/>
    <property type="match status" value="1"/>
</dbReference>
<dbReference type="RefSeq" id="XP_029231664.1">
    <property type="nucleotide sequence ID" value="XM_029368118.1"/>
</dbReference>
<feature type="chain" id="PRO_5019216918" description="CNNM transmembrane domain-containing protein" evidence="4">
    <location>
        <begin position="21"/>
        <end position="663"/>
    </location>
</feature>
<evidence type="ECO:0000256" key="3">
    <source>
        <dbReference type="SAM" id="Phobius"/>
    </source>
</evidence>
<dbReference type="PANTHER" id="PTHR12064">
    <property type="entry name" value="METAL TRANSPORTER CNNM"/>
    <property type="match status" value="1"/>
</dbReference>
<keyword evidence="1 3" id="KW-0812">Transmembrane</keyword>
<feature type="domain" description="Cyclic nucleotide-binding" evidence="5">
    <location>
        <begin position="549"/>
        <end position="612"/>
    </location>
</feature>
<evidence type="ECO:0000313" key="8">
    <source>
        <dbReference type="Proteomes" id="UP000284403"/>
    </source>
</evidence>
<feature type="transmembrane region" description="Helical" evidence="3">
    <location>
        <begin position="134"/>
        <end position="154"/>
    </location>
</feature>
<sequence>MMRRQLGVGISFVCLSVLAAEEVVGETTAAARQETHATGYASWPLALLLVTLLLNVTLAAMFAGLTIGLFGMNFVTLEIISSAGKEPDSTYAKKILPIRRYGHQLLATLLIGNMLTLVVTSQMVAAVIQSTELVNFLVATVIVFVCAEIIPMGVCNKGPYALWIGAKSAPIVSIAIFVLYPVAKPLGMFLECIVTRDEGLVYDRNELKKLIHVHCKKYGRESGLGDDEMRMIIGALEMHDVNLTSILKPLDKVVLLPGNTAVTRKLMEQLWNCGRSRLPVYSGDVHTGITGVLLVRSLITITAEQMENGLTVQEVVDANPHDVVVVSEMLSLYELLKIFLSGTSQLVFVEGVCKNGGVGDSLVGRSSTVTTTTGPAEGKVEERQPPVGTTPTVTRPQVAVSAPQTASPIIGIVTLEDVIERFIKSDIYDEYDRGAEEEEEEEVGRSERPEEKEEEWGEKKFDVRSRCDEVGVDGLGLDVLGGIPRANFYSYAVADRGGNDAMTRRQRLTLANFFLNCYAAFAAWTRPQMERFIGRIGDCVVRLEGGAMEGPVLYRSGERSDAFTLLLSGGVSVSVCDGAFATEKRSFSAFGEDIFLHEGYFTPDYTAIVSRTSRYIRFTIHDFLEERRRVHDENRLHSALGPIVSKSYVEERRCVYGEELPLP</sequence>
<comment type="caution">
    <text evidence="7">The sequence shown here is derived from an EMBL/GenBank/DDBJ whole genome shotgun (WGS) entry which is preliminary data.</text>
</comment>
<feature type="compositionally biased region" description="Basic and acidic residues" evidence="2">
    <location>
        <begin position="443"/>
        <end position="457"/>
    </location>
</feature>
<keyword evidence="4" id="KW-0732">Signal</keyword>
<feature type="signal peptide" evidence="4">
    <location>
        <begin position="1"/>
        <end position="20"/>
    </location>
</feature>
<dbReference type="GeneID" id="40314791"/>
<dbReference type="PROSITE" id="PS51846">
    <property type="entry name" value="CNNM"/>
    <property type="match status" value="1"/>
</dbReference>
<dbReference type="Proteomes" id="UP000284403">
    <property type="component" value="Unassembled WGS sequence"/>
</dbReference>
<feature type="compositionally biased region" description="Low complexity" evidence="2">
    <location>
        <begin position="385"/>
        <end position="398"/>
    </location>
</feature>
<feature type="domain" description="CNNM transmembrane" evidence="6">
    <location>
        <begin position="41"/>
        <end position="228"/>
    </location>
</feature>
<protein>
    <recommendedName>
        <fullName evidence="9">CNNM transmembrane domain-containing protein</fullName>
    </recommendedName>
</protein>
<dbReference type="InterPro" id="IPR046342">
    <property type="entry name" value="CBS_dom_sf"/>
</dbReference>
<dbReference type="InterPro" id="IPR045095">
    <property type="entry name" value="ACDP"/>
</dbReference>
<evidence type="ECO:0000259" key="6">
    <source>
        <dbReference type="PROSITE" id="PS51846"/>
    </source>
</evidence>
<feature type="region of interest" description="Disordered" evidence="2">
    <location>
        <begin position="365"/>
        <end position="400"/>
    </location>
</feature>
<reference evidence="7 8" key="1">
    <citation type="journal article" date="2018" name="BMC Genomics">
        <title>Genomic comparison of Trypanosoma conorhini and Trypanosoma rangeli to Trypanosoma cruzi strains of high and low virulence.</title>
        <authorList>
            <person name="Bradwell K.R."/>
            <person name="Koparde V.N."/>
            <person name="Matveyev A.V."/>
            <person name="Serrano M.G."/>
            <person name="Alves J.M."/>
            <person name="Parikh H."/>
            <person name="Huang B."/>
            <person name="Lee V."/>
            <person name="Espinosa-Alvarez O."/>
            <person name="Ortiz P.A."/>
            <person name="Costa-Martins A.G."/>
            <person name="Teixeira M.M."/>
            <person name="Buck G.A."/>
        </authorList>
    </citation>
    <scope>NUCLEOTIDE SEQUENCE [LARGE SCALE GENOMIC DNA]</scope>
    <source>
        <strain evidence="7 8">025E</strain>
    </source>
</reference>
<evidence type="ECO:0000313" key="7">
    <source>
        <dbReference type="EMBL" id="RNF26458.1"/>
    </source>
</evidence>